<reference evidence="1 2" key="1">
    <citation type="submission" date="2020-02" db="EMBL/GenBank/DDBJ databases">
        <title>Draft genome sequence of Haematococcus lacustris strain NIES-144.</title>
        <authorList>
            <person name="Morimoto D."/>
            <person name="Nakagawa S."/>
            <person name="Yoshida T."/>
            <person name="Sawayama S."/>
        </authorList>
    </citation>
    <scope>NUCLEOTIDE SEQUENCE [LARGE SCALE GENOMIC DNA]</scope>
    <source>
        <strain evidence="1 2">NIES-144</strain>
    </source>
</reference>
<name>A0A699YUF0_HAELA</name>
<dbReference type="SUPFAM" id="SSF82199">
    <property type="entry name" value="SET domain"/>
    <property type="match status" value="1"/>
</dbReference>
<dbReference type="PANTHER" id="PTHR13271:SF9">
    <property type="entry name" value="RUBISCO METHYLTRANSFERASE FAMILY PROTEIN"/>
    <property type="match status" value="1"/>
</dbReference>
<evidence type="ECO:0000313" key="2">
    <source>
        <dbReference type="Proteomes" id="UP000485058"/>
    </source>
</evidence>
<accession>A0A699YUF0</accession>
<gene>
    <name evidence="1" type="ORF">HaLaN_09061</name>
</gene>
<dbReference type="PANTHER" id="PTHR13271">
    <property type="entry name" value="UNCHARACTERIZED PUTATIVE METHYLTRANSFERASE"/>
    <property type="match status" value="1"/>
</dbReference>
<dbReference type="InterPro" id="IPR050600">
    <property type="entry name" value="SETD3_SETD6_MTase"/>
</dbReference>
<evidence type="ECO:0000313" key="1">
    <source>
        <dbReference type="EMBL" id="GFH13221.1"/>
    </source>
</evidence>
<proteinExistence type="predicted"/>
<sequence>RYEKKLREDSFWQPYIKELDRQRARGTQAVESPILWAEEELEELLTGSPLLATVRQRLAGIEHEYKELDTTLVLTWQVWYMACSLFNRYPFDLPTETFSFERFKQAFAAVQASIVHLQLWQY</sequence>
<dbReference type="InterPro" id="IPR046341">
    <property type="entry name" value="SET_dom_sf"/>
</dbReference>
<dbReference type="EMBL" id="BLLF01000588">
    <property type="protein sequence ID" value="GFH13221.1"/>
    <property type="molecule type" value="Genomic_DNA"/>
</dbReference>
<dbReference type="GO" id="GO:0016279">
    <property type="term" value="F:protein-lysine N-methyltransferase activity"/>
    <property type="evidence" value="ECO:0007669"/>
    <property type="project" value="TreeGrafter"/>
</dbReference>
<dbReference type="Gene3D" id="3.90.1410.10">
    <property type="entry name" value="set domain protein methyltransferase, domain 1"/>
    <property type="match status" value="1"/>
</dbReference>
<comment type="caution">
    <text evidence="1">The sequence shown here is derived from an EMBL/GenBank/DDBJ whole genome shotgun (WGS) entry which is preliminary data.</text>
</comment>
<dbReference type="AlphaFoldDB" id="A0A699YUF0"/>
<protein>
    <submittedName>
        <fullName evidence="1">Rubis-subs-bind domain-containing protein</fullName>
    </submittedName>
</protein>
<organism evidence="1 2">
    <name type="scientific">Haematococcus lacustris</name>
    <name type="common">Green alga</name>
    <name type="synonym">Haematococcus pluvialis</name>
    <dbReference type="NCBI Taxonomy" id="44745"/>
    <lineage>
        <taxon>Eukaryota</taxon>
        <taxon>Viridiplantae</taxon>
        <taxon>Chlorophyta</taxon>
        <taxon>core chlorophytes</taxon>
        <taxon>Chlorophyceae</taxon>
        <taxon>CS clade</taxon>
        <taxon>Chlamydomonadales</taxon>
        <taxon>Haematococcaceae</taxon>
        <taxon>Haematococcus</taxon>
    </lineage>
</organism>
<dbReference type="Proteomes" id="UP000485058">
    <property type="component" value="Unassembled WGS sequence"/>
</dbReference>
<keyword evidence="2" id="KW-1185">Reference proteome</keyword>
<feature type="non-terminal residue" evidence="1">
    <location>
        <position position="1"/>
    </location>
</feature>